<evidence type="ECO:0000313" key="10">
    <source>
        <dbReference type="EMBL" id="OQR72579.1"/>
    </source>
</evidence>
<dbReference type="Proteomes" id="UP000192247">
    <property type="component" value="Unassembled WGS sequence"/>
</dbReference>
<evidence type="ECO:0000259" key="9">
    <source>
        <dbReference type="Pfam" id="PF00755"/>
    </source>
</evidence>
<accession>A0A1V9XGE9</accession>
<evidence type="ECO:0000256" key="6">
    <source>
        <dbReference type="ARBA" id="ARBA00040495"/>
    </source>
</evidence>
<keyword evidence="11" id="KW-1185">Reference proteome</keyword>
<dbReference type="GO" id="GO:0004102">
    <property type="term" value="F:choline O-acetyltransferase activity"/>
    <property type="evidence" value="ECO:0007669"/>
    <property type="project" value="UniProtKB-EC"/>
</dbReference>
<dbReference type="STRING" id="418985.A0A1V9XGE9"/>
<dbReference type="InParanoid" id="A0A1V9XGE9"/>
<sequence>MVDTMTIEANFSLQLHGQLARVPASYHHADICAVCTFYRLNVDKDTPLEQIAIALAKIRSPTSALDDSYIGTLTTQHRDKWAVHYELLRKENARNIESLEQCLLVLCLDDALPPSLSGPTKAEQCESILHGKGVAINSCNRWYDKTLQVVVGADGICGVVMEHSQSEGITLLRFMEMFLKHLRDGPREAVDWTTSGLPVEKMSWKLSPTIREAIQDANEALQIAVDDCDLYVLHFKEFGKEFPKSQNISPDVFVQLALQLTYYK</sequence>
<keyword evidence="2 8" id="KW-0808">Transferase</keyword>
<evidence type="ECO:0000313" key="11">
    <source>
        <dbReference type="Proteomes" id="UP000192247"/>
    </source>
</evidence>
<dbReference type="OrthoDB" id="240216at2759"/>
<evidence type="ECO:0000256" key="7">
    <source>
        <dbReference type="PIRSR" id="PIRSR600542-1"/>
    </source>
</evidence>
<dbReference type="InterPro" id="IPR042231">
    <property type="entry name" value="Cho/carn_acyl_trans_2"/>
</dbReference>
<protein>
    <recommendedName>
        <fullName evidence="6">Choline O-acetyltransferase</fullName>
        <ecNumber evidence="5">2.3.1.6</ecNumber>
    </recommendedName>
</protein>
<dbReference type="GO" id="GO:0008292">
    <property type="term" value="P:acetylcholine biosynthetic process"/>
    <property type="evidence" value="ECO:0007669"/>
    <property type="project" value="TreeGrafter"/>
</dbReference>
<dbReference type="InterPro" id="IPR039551">
    <property type="entry name" value="Cho/carn_acyl_trans"/>
</dbReference>
<proteinExistence type="inferred from homology"/>
<evidence type="ECO:0000256" key="3">
    <source>
        <dbReference type="ARBA" id="ARBA00022979"/>
    </source>
</evidence>
<reference evidence="10 11" key="1">
    <citation type="journal article" date="2017" name="Gigascience">
        <title>Draft genome of the honey bee ectoparasitic mite, Tropilaelaps mercedesae, is shaped by the parasitic life history.</title>
        <authorList>
            <person name="Dong X."/>
            <person name="Armstrong S.D."/>
            <person name="Xia D."/>
            <person name="Makepeace B.L."/>
            <person name="Darby A.C."/>
            <person name="Kadowaki T."/>
        </authorList>
    </citation>
    <scope>NUCLEOTIDE SEQUENCE [LARGE SCALE GENOMIC DNA]</scope>
    <source>
        <strain evidence="10">Wuxi-XJTLU</strain>
    </source>
</reference>
<evidence type="ECO:0000256" key="8">
    <source>
        <dbReference type="RuleBase" id="RU003801"/>
    </source>
</evidence>
<name>A0A1V9XGE9_9ACAR</name>
<comment type="similarity">
    <text evidence="1 8">Belongs to the carnitine/choline acetyltransferase family.</text>
</comment>
<dbReference type="EC" id="2.3.1.6" evidence="5"/>
<dbReference type="AlphaFoldDB" id="A0A1V9XGE9"/>
<dbReference type="InterPro" id="IPR000542">
    <property type="entry name" value="Carn_acyl_trans"/>
</dbReference>
<organism evidence="10 11">
    <name type="scientific">Tropilaelaps mercedesae</name>
    <dbReference type="NCBI Taxonomy" id="418985"/>
    <lineage>
        <taxon>Eukaryota</taxon>
        <taxon>Metazoa</taxon>
        <taxon>Ecdysozoa</taxon>
        <taxon>Arthropoda</taxon>
        <taxon>Chelicerata</taxon>
        <taxon>Arachnida</taxon>
        <taxon>Acari</taxon>
        <taxon>Parasitiformes</taxon>
        <taxon>Mesostigmata</taxon>
        <taxon>Gamasina</taxon>
        <taxon>Dermanyssoidea</taxon>
        <taxon>Laelapidae</taxon>
        <taxon>Tropilaelaps</taxon>
    </lineage>
</organism>
<feature type="active site" description="Proton acceptor" evidence="7">
    <location>
        <position position="163"/>
    </location>
</feature>
<feature type="domain" description="Choline/carnitine acyltransferase" evidence="9">
    <location>
        <begin position="30"/>
        <end position="264"/>
    </location>
</feature>
<dbReference type="GO" id="GO:0045202">
    <property type="term" value="C:synapse"/>
    <property type="evidence" value="ECO:0007669"/>
    <property type="project" value="GOC"/>
</dbReference>
<dbReference type="PANTHER" id="PTHR22589">
    <property type="entry name" value="CARNITINE O-ACYLTRANSFERASE"/>
    <property type="match status" value="1"/>
</dbReference>
<keyword evidence="3" id="KW-0530">Neurotransmitter biosynthesis</keyword>
<dbReference type="Gene3D" id="3.30.559.10">
    <property type="entry name" value="Chloramphenicol acetyltransferase-like domain"/>
    <property type="match status" value="1"/>
</dbReference>
<evidence type="ECO:0000256" key="1">
    <source>
        <dbReference type="ARBA" id="ARBA00005232"/>
    </source>
</evidence>
<dbReference type="GO" id="GO:0043005">
    <property type="term" value="C:neuron projection"/>
    <property type="evidence" value="ECO:0007669"/>
    <property type="project" value="TreeGrafter"/>
</dbReference>
<dbReference type="SUPFAM" id="SSF52777">
    <property type="entry name" value="CoA-dependent acyltransferases"/>
    <property type="match status" value="2"/>
</dbReference>
<dbReference type="Pfam" id="PF00755">
    <property type="entry name" value="Carn_acyltransf"/>
    <property type="match status" value="1"/>
</dbReference>
<dbReference type="GO" id="GO:0005737">
    <property type="term" value="C:cytoplasm"/>
    <property type="evidence" value="ECO:0007669"/>
    <property type="project" value="TreeGrafter"/>
</dbReference>
<dbReference type="GO" id="GO:0007274">
    <property type="term" value="P:neuromuscular synaptic transmission"/>
    <property type="evidence" value="ECO:0007669"/>
    <property type="project" value="TreeGrafter"/>
</dbReference>
<dbReference type="PROSITE" id="PS00440">
    <property type="entry name" value="ACYLTRANSF_C_2"/>
    <property type="match status" value="1"/>
</dbReference>
<evidence type="ECO:0000256" key="4">
    <source>
        <dbReference type="ARBA" id="ARBA00023315"/>
    </source>
</evidence>
<evidence type="ECO:0000256" key="5">
    <source>
        <dbReference type="ARBA" id="ARBA00039091"/>
    </source>
</evidence>
<dbReference type="InterPro" id="IPR023213">
    <property type="entry name" value="CAT-like_dom_sf"/>
</dbReference>
<evidence type="ECO:0000256" key="2">
    <source>
        <dbReference type="ARBA" id="ARBA00022679"/>
    </source>
</evidence>
<dbReference type="PANTHER" id="PTHR22589:SF14">
    <property type="entry name" value="CHOLINE O-ACETYLTRANSFERASE"/>
    <property type="match status" value="1"/>
</dbReference>
<keyword evidence="4 8" id="KW-0012">Acyltransferase</keyword>
<dbReference type="EMBL" id="MNPL01011499">
    <property type="protein sequence ID" value="OQR72579.1"/>
    <property type="molecule type" value="Genomic_DNA"/>
</dbReference>
<gene>
    <name evidence="10" type="ORF">BIW11_10297</name>
</gene>
<comment type="caution">
    <text evidence="10">The sequence shown here is derived from an EMBL/GenBank/DDBJ whole genome shotgun (WGS) entry which is preliminary data.</text>
</comment>
<dbReference type="Gene3D" id="3.30.559.70">
    <property type="entry name" value="Choline/Carnitine o-acyltransferase, domain 2"/>
    <property type="match status" value="1"/>
</dbReference>